<organism evidence="3 4">
    <name type="scientific">Symbiodinium microadriaticum</name>
    <name type="common">Dinoflagellate</name>
    <name type="synonym">Zooxanthella microadriatica</name>
    <dbReference type="NCBI Taxonomy" id="2951"/>
    <lineage>
        <taxon>Eukaryota</taxon>
        <taxon>Sar</taxon>
        <taxon>Alveolata</taxon>
        <taxon>Dinophyceae</taxon>
        <taxon>Suessiales</taxon>
        <taxon>Symbiodiniaceae</taxon>
        <taxon>Symbiodinium</taxon>
    </lineage>
</organism>
<feature type="transmembrane region" description="Helical" evidence="2">
    <location>
        <begin position="110"/>
        <end position="139"/>
    </location>
</feature>
<dbReference type="AlphaFoldDB" id="A0A1Q9D3J3"/>
<evidence type="ECO:0000313" key="3">
    <source>
        <dbReference type="EMBL" id="OLP89752.1"/>
    </source>
</evidence>
<feature type="compositionally biased region" description="Basic and acidic residues" evidence="1">
    <location>
        <begin position="30"/>
        <end position="40"/>
    </location>
</feature>
<feature type="transmembrane region" description="Helical" evidence="2">
    <location>
        <begin position="492"/>
        <end position="510"/>
    </location>
</feature>
<protein>
    <recommendedName>
        <fullName evidence="5">Transmembrane protein</fullName>
    </recommendedName>
</protein>
<feature type="transmembrane region" description="Helical" evidence="2">
    <location>
        <begin position="255"/>
        <end position="277"/>
    </location>
</feature>
<feature type="transmembrane region" description="Helical" evidence="2">
    <location>
        <begin position="418"/>
        <end position="441"/>
    </location>
</feature>
<evidence type="ECO:0000256" key="2">
    <source>
        <dbReference type="SAM" id="Phobius"/>
    </source>
</evidence>
<evidence type="ECO:0008006" key="5">
    <source>
        <dbReference type="Google" id="ProtNLM"/>
    </source>
</evidence>
<feature type="transmembrane region" description="Helical" evidence="2">
    <location>
        <begin position="283"/>
        <end position="304"/>
    </location>
</feature>
<evidence type="ECO:0000313" key="4">
    <source>
        <dbReference type="Proteomes" id="UP000186817"/>
    </source>
</evidence>
<dbReference type="OrthoDB" id="424738at2759"/>
<accession>A0A1Q9D3J3</accession>
<keyword evidence="2" id="KW-0472">Membrane</keyword>
<comment type="caution">
    <text evidence="3">The sequence shown here is derived from an EMBL/GenBank/DDBJ whole genome shotgun (WGS) entry which is preliminary data.</text>
</comment>
<keyword evidence="2" id="KW-0812">Transmembrane</keyword>
<dbReference type="EMBL" id="LSRX01000746">
    <property type="protein sequence ID" value="OLP89752.1"/>
    <property type="molecule type" value="Genomic_DNA"/>
</dbReference>
<reference evidence="3 4" key="1">
    <citation type="submission" date="2016-02" db="EMBL/GenBank/DDBJ databases">
        <title>Genome analysis of coral dinoflagellate symbionts highlights evolutionary adaptations to a symbiotic lifestyle.</title>
        <authorList>
            <person name="Aranda M."/>
            <person name="Li Y."/>
            <person name="Liew Y.J."/>
            <person name="Baumgarten S."/>
            <person name="Simakov O."/>
            <person name="Wilson M."/>
            <person name="Piel J."/>
            <person name="Ashoor H."/>
            <person name="Bougouffa S."/>
            <person name="Bajic V.B."/>
            <person name="Ryu T."/>
            <person name="Ravasi T."/>
            <person name="Bayer T."/>
            <person name="Micklem G."/>
            <person name="Kim H."/>
            <person name="Bhak J."/>
            <person name="Lajeunesse T.C."/>
            <person name="Voolstra C.R."/>
        </authorList>
    </citation>
    <scope>NUCLEOTIDE SEQUENCE [LARGE SCALE GENOMIC DNA]</scope>
    <source>
        <strain evidence="3 4">CCMP2467</strain>
    </source>
</reference>
<keyword evidence="4" id="KW-1185">Reference proteome</keyword>
<dbReference type="Proteomes" id="UP000186817">
    <property type="component" value="Unassembled WGS sequence"/>
</dbReference>
<sequence>MPRLDMPSGPSNVPSDEPNVEWSSVEAEVPSERTERKGQGIREKVAQRLEMMELVDPSLMRAARTHKAIQALAQECLGIESESRLDSSFVVQEICQFWSHSWHGSAWKKLLLVLAMENGLAATVCGTLAGLIAMVLYINGLLPGGARPAILGGDHGTSLSLWSTAAASLTALLTLCFWRPPRSVFLDALCVDRQTPRRKAECIVSLGAFVKRSRTLLVLWDHTFCQRLWCIFEIGAFLKSHEENTAARMLVRPTYLGPCVFSLALGMLLTMGIMHFIRWNNLLLAVMIFAGWGYFGFSLAVHAFRHYFESVRVTQRCMANFRIEDALCYCCQKAHRRPDGTKIICDREIVCDCIKRWYGSAAEFEERVQSTISSALTSQLGRHAFPYLWVLGSTTPMLWGEMDLFAAHYQANWQPRRLYSTVIVFGWWLGGFPMIMCLALFVSERCCKPAGSKMWDALQTMAVTLIVFPAYLALFVYQICCQRAWSEPMPGAILWALTTSPAAVLLWHPYACLRIFGMRDKKAPGVKHSLDQ</sequence>
<feature type="transmembrane region" description="Helical" evidence="2">
    <location>
        <begin position="159"/>
        <end position="178"/>
    </location>
</feature>
<feature type="transmembrane region" description="Helical" evidence="2">
    <location>
        <begin position="461"/>
        <end position="480"/>
    </location>
</feature>
<gene>
    <name evidence="3" type="ORF">AK812_SmicGene28750</name>
</gene>
<keyword evidence="2" id="KW-1133">Transmembrane helix</keyword>
<feature type="region of interest" description="Disordered" evidence="1">
    <location>
        <begin position="1"/>
        <end position="40"/>
    </location>
</feature>
<proteinExistence type="predicted"/>
<evidence type="ECO:0000256" key="1">
    <source>
        <dbReference type="SAM" id="MobiDB-lite"/>
    </source>
</evidence>
<name>A0A1Q9D3J3_SYMMI</name>